<comment type="caution">
    <text evidence="5">The sequence shown here is derived from an EMBL/GenBank/DDBJ whole genome shotgun (WGS) entry which is preliminary data.</text>
</comment>
<sequence>MLKLSGISKSYDGLPVLSDLSLTLSPGEIVALIGPSGCGKTTLLNLISGLATPDTGTIEGTNTRLSYMFQSPRLLPWRTVEENIRLVREDAEPEAVRTLISDVGLKGFEGYYPTQLSGGMARRCSLARAFHFGGKFFLMDEPFQGLDYGIRMEMVNMLLEIWQIKKPGVLFVTHEIDEALTVATRIAVLTPRPSTIQTWITLPGREGRDASAPELTEIRREIIGRITA</sequence>
<dbReference type="PANTHER" id="PTHR42788">
    <property type="entry name" value="TAURINE IMPORT ATP-BINDING PROTEIN-RELATED"/>
    <property type="match status" value="1"/>
</dbReference>
<evidence type="ECO:0000313" key="6">
    <source>
        <dbReference type="Proteomes" id="UP000195326"/>
    </source>
</evidence>
<gene>
    <name evidence="5" type="ORF">B5F15_07415</name>
</gene>
<dbReference type="AlphaFoldDB" id="A0A1Y4LP18"/>
<dbReference type="PANTHER" id="PTHR42788:SF13">
    <property type="entry name" value="ALIPHATIC SULFONATES IMPORT ATP-BINDING PROTEIN SSUB"/>
    <property type="match status" value="1"/>
</dbReference>
<evidence type="ECO:0000259" key="4">
    <source>
        <dbReference type="PROSITE" id="PS50893"/>
    </source>
</evidence>
<feature type="domain" description="ABC transporter" evidence="4">
    <location>
        <begin position="2"/>
        <end position="218"/>
    </location>
</feature>
<evidence type="ECO:0000256" key="3">
    <source>
        <dbReference type="ARBA" id="ARBA00022840"/>
    </source>
</evidence>
<dbReference type="EMBL" id="NFKL01000009">
    <property type="protein sequence ID" value="OUP58413.1"/>
    <property type="molecule type" value="Genomic_DNA"/>
</dbReference>
<proteinExistence type="predicted"/>
<dbReference type="SMART" id="SM00382">
    <property type="entry name" value="AAA"/>
    <property type="match status" value="1"/>
</dbReference>
<dbReference type="RefSeq" id="WP_087414930.1">
    <property type="nucleotide sequence ID" value="NZ_NFKL01000009.1"/>
</dbReference>
<keyword evidence="2" id="KW-0547">Nucleotide-binding</keyword>
<keyword evidence="3 5" id="KW-0067">ATP-binding</keyword>
<keyword evidence="1" id="KW-0813">Transport</keyword>
<dbReference type="GO" id="GO:0016887">
    <property type="term" value="F:ATP hydrolysis activity"/>
    <property type="evidence" value="ECO:0007669"/>
    <property type="project" value="InterPro"/>
</dbReference>
<reference evidence="6" key="1">
    <citation type="submission" date="2017-04" db="EMBL/GenBank/DDBJ databases">
        <title>Function of individual gut microbiota members based on whole genome sequencing of pure cultures obtained from chicken caecum.</title>
        <authorList>
            <person name="Medvecky M."/>
            <person name="Cejkova D."/>
            <person name="Polansky O."/>
            <person name="Karasova D."/>
            <person name="Kubasova T."/>
            <person name="Cizek A."/>
            <person name="Rychlik I."/>
        </authorList>
    </citation>
    <scope>NUCLEOTIDE SEQUENCE [LARGE SCALE GENOMIC DNA]</scope>
    <source>
        <strain evidence="6">An179</strain>
    </source>
</reference>
<dbReference type="InterPro" id="IPR027417">
    <property type="entry name" value="P-loop_NTPase"/>
</dbReference>
<evidence type="ECO:0000256" key="1">
    <source>
        <dbReference type="ARBA" id="ARBA00022448"/>
    </source>
</evidence>
<dbReference type="GO" id="GO:0005524">
    <property type="term" value="F:ATP binding"/>
    <property type="evidence" value="ECO:0007669"/>
    <property type="project" value="UniProtKB-KW"/>
</dbReference>
<evidence type="ECO:0000256" key="2">
    <source>
        <dbReference type="ARBA" id="ARBA00022741"/>
    </source>
</evidence>
<dbReference type="InterPro" id="IPR003439">
    <property type="entry name" value="ABC_transporter-like_ATP-bd"/>
</dbReference>
<evidence type="ECO:0000313" key="5">
    <source>
        <dbReference type="EMBL" id="OUP58413.1"/>
    </source>
</evidence>
<accession>A0A1Y4LP18</accession>
<dbReference type="PROSITE" id="PS50893">
    <property type="entry name" value="ABC_TRANSPORTER_2"/>
    <property type="match status" value="1"/>
</dbReference>
<dbReference type="SUPFAM" id="SSF52540">
    <property type="entry name" value="P-loop containing nucleoside triphosphate hydrolases"/>
    <property type="match status" value="1"/>
</dbReference>
<dbReference type="Pfam" id="PF00005">
    <property type="entry name" value="ABC_tran"/>
    <property type="match status" value="1"/>
</dbReference>
<dbReference type="Gene3D" id="3.40.50.300">
    <property type="entry name" value="P-loop containing nucleotide triphosphate hydrolases"/>
    <property type="match status" value="1"/>
</dbReference>
<dbReference type="InterPro" id="IPR003593">
    <property type="entry name" value="AAA+_ATPase"/>
</dbReference>
<dbReference type="Proteomes" id="UP000195326">
    <property type="component" value="Unassembled WGS sequence"/>
</dbReference>
<protein>
    <submittedName>
        <fullName evidence="5">ABC transporter ATP-binding protein</fullName>
    </submittedName>
</protein>
<name>A0A1Y4LP18_9FIRM</name>
<dbReference type="InterPro" id="IPR050166">
    <property type="entry name" value="ABC_transporter_ATP-bind"/>
</dbReference>
<organism evidence="5 6">
    <name type="scientific">Butyricicoccus pullicaecorum</name>
    <dbReference type="NCBI Taxonomy" id="501571"/>
    <lineage>
        <taxon>Bacteria</taxon>
        <taxon>Bacillati</taxon>
        <taxon>Bacillota</taxon>
        <taxon>Clostridia</taxon>
        <taxon>Eubacteriales</taxon>
        <taxon>Butyricicoccaceae</taxon>
        <taxon>Butyricicoccus</taxon>
    </lineage>
</organism>